<dbReference type="EMBL" id="BARW01007378">
    <property type="protein sequence ID" value="GAI87093.1"/>
    <property type="molecule type" value="Genomic_DNA"/>
</dbReference>
<organism evidence="1">
    <name type="scientific">marine sediment metagenome</name>
    <dbReference type="NCBI Taxonomy" id="412755"/>
    <lineage>
        <taxon>unclassified sequences</taxon>
        <taxon>metagenomes</taxon>
        <taxon>ecological metagenomes</taxon>
    </lineage>
</organism>
<evidence type="ECO:0000313" key="1">
    <source>
        <dbReference type="EMBL" id="GAI87093.1"/>
    </source>
</evidence>
<reference evidence="1" key="1">
    <citation type="journal article" date="2014" name="Front. Microbiol.">
        <title>High frequency of phylogenetically diverse reductive dehalogenase-homologous genes in deep subseafloor sedimentary metagenomes.</title>
        <authorList>
            <person name="Kawai M."/>
            <person name="Futagami T."/>
            <person name="Toyoda A."/>
            <person name="Takaki Y."/>
            <person name="Nishi S."/>
            <person name="Hori S."/>
            <person name="Arai W."/>
            <person name="Tsubouchi T."/>
            <person name="Morono Y."/>
            <person name="Uchiyama I."/>
            <person name="Ito T."/>
            <person name="Fujiyama A."/>
            <person name="Inagaki F."/>
            <person name="Takami H."/>
        </authorList>
    </citation>
    <scope>NUCLEOTIDE SEQUENCE</scope>
    <source>
        <strain evidence="1">Expedition CK06-06</strain>
    </source>
</reference>
<sequence>MAKVEMVIDSLRQDLLYYEWVVILRLRPVVRAHNGPLSVGKSPPITCRTY</sequence>
<gene>
    <name evidence="1" type="ORF">S12H4_15374</name>
</gene>
<accession>X1S2J4</accession>
<protein>
    <submittedName>
        <fullName evidence="1">Uncharacterized protein</fullName>
    </submittedName>
</protein>
<comment type="caution">
    <text evidence="1">The sequence shown here is derived from an EMBL/GenBank/DDBJ whole genome shotgun (WGS) entry which is preliminary data.</text>
</comment>
<name>X1S2J4_9ZZZZ</name>
<proteinExistence type="predicted"/>
<dbReference type="AlphaFoldDB" id="X1S2J4"/>